<protein>
    <submittedName>
        <fullName evidence="4">Uncharacterized protein LOC109126900</fullName>
    </submittedName>
</protein>
<evidence type="ECO:0000313" key="4">
    <source>
        <dbReference type="RefSeq" id="XP_019086349.1"/>
    </source>
</evidence>
<proteinExistence type="predicted"/>
<reference evidence="4" key="2">
    <citation type="submission" date="2025-08" db="UniProtKB">
        <authorList>
            <consortium name="RefSeq"/>
        </authorList>
    </citation>
    <scope>IDENTIFICATION</scope>
    <source>
        <tissue evidence="4">Leaf</tissue>
    </source>
</reference>
<feature type="domain" description="Reverse transcriptase zinc-binding" evidence="2">
    <location>
        <begin position="52"/>
        <end position="123"/>
    </location>
</feature>
<dbReference type="Proteomes" id="UP000694864">
    <property type="component" value="Chromosome 10"/>
</dbReference>
<organism evidence="3 4">
    <name type="scientific">Camelina sativa</name>
    <name type="common">False flax</name>
    <name type="synonym">Myagrum sativum</name>
    <dbReference type="NCBI Taxonomy" id="90675"/>
    <lineage>
        <taxon>Eukaryota</taxon>
        <taxon>Viridiplantae</taxon>
        <taxon>Streptophyta</taxon>
        <taxon>Embryophyta</taxon>
        <taxon>Tracheophyta</taxon>
        <taxon>Spermatophyta</taxon>
        <taxon>Magnoliopsida</taxon>
        <taxon>eudicotyledons</taxon>
        <taxon>Gunneridae</taxon>
        <taxon>Pentapetalae</taxon>
        <taxon>rosids</taxon>
        <taxon>malvids</taxon>
        <taxon>Brassicales</taxon>
        <taxon>Brassicaceae</taxon>
        <taxon>Camelineae</taxon>
        <taxon>Camelina</taxon>
    </lineage>
</organism>
<reference evidence="3" key="1">
    <citation type="journal article" date="2014" name="Nat. Commun.">
        <title>The emerging biofuel crop Camelina sativa retains a highly undifferentiated hexaploid genome structure.</title>
        <authorList>
            <person name="Kagale S."/>
            <person name="Koh C."/>
            <person name="Nixon J."/>
            <person name="Bollina V."/>
            <person name="Clarke W.E."/>
            <person name="Tuteja R."/>
            <person name="Spillane C."/>
            <person name="Robinson S.J."/>
            <person name="Links M.G."/>
            <person name="Clarke C."/>
            <person name="Higgins E.E."/>
            <person name="Huebert T."/>
            <person name="Sharpe A.G."/>
            <person name="Parkin I.A."/>
        </authorList>
    </citation>
    <scope>NUCLEOTIDE SEQUENCE [LARGE SCALE GENOMIC DNA]</scope>
    <source>
        <strain evidence="3">cv. DH55</strain>
    </source>
</reference>
<evidence type="ECO:0000313" key="3">
    <source>
        <dbReference type="Proteomes" id="UP000694864"/>
    </source>
</evidence>
<name>A0ABM1QHW1_CAMSA</name>
<dbReference type="InterPro" id="IPR026960">
    <property type="entry name" value="RVT-Znf"/>
</dbReference>
<dbReference type="Pfam" id="PF13966">
    <property type="entry name" value="zf-RVT"/>
    <property type="match status" value="1"/>
</dbReference>
<keyword evidence="3" id="KW-1185">Reference proteome</keyword>
<dbReference type="RefSeq" id="XP_019086349.1">
    <property type="nucleotide sequence ID" value="XM_019230804.1"/>
</dbReference>
<accession>A0ABM1QHW1</accession>
<feature type="region of interest" description="Disordered" evidence="1">
    <location>
        <begin position="198"/>
        <end position="227"/>
    </location>
</feature>
<dbReference type="GeneID" id="109126900"/>
<evidence type="ECO:0000256" key="1">
    <source>
        <dbReference type="SAM" id="MobiDB-lite"/>
    </source>
</evidence>
<feature type="compositionally biased region" description="Polar residues" evidence="1">
    <location>
        <begin position="203"/>
        <end position="219"/>
    </location>
</feature>
<feature type="region of interest" description="Disordered" evidence="1">
    <location>
        <begin position="242"/>
        <end position="269"/>
    </location>
</feature>
<gene>
    <name evidence="4" type="primary">LOC109126900</name>
</gene>
<sequence length="269" mass="29975">MILKLKPSAKGAKDTWAWLPTKDGIYTAKSSYFEASKLDSSVGDEEQPDRPNTVTFNWQHNIWNLRTSPKTKLLLWKAAQNALPVGKNLQHRNITDSAACSHCGNEESTLHLFFKCPYAKLVWSNAPFQNPPPLDTFTTTDQGIENVNKLTCLPPTGIGSGPLSPRIIWSLWTSRNKLIFNKTHQSVAETLEISMSRPKEWQKAQNPLSTPTRNPTTINKPPDPPVLFDASLTLNGKKMDLQASNGSSKLQTTRSRSAAQPLQPTYSHL</sequence>
<evidence type="ECO:0000259" key="2">
    <source>
        <dbReference type="Pfam" id="PF13966"/>
    </source>
</evidence>